<dbReference type="NCBIfam" id="TIGR02290">
    <property type="entry name" value="M3_fam_3"/>
    <property type="match status" value="1"/>
</dbReference>
<comment type="similarity">
    <text evidence="6">Belongs to the peptidase M3 family.</text>
</comment>
<dbReference type="PANTHER" id="PTHR34217">
    <property type="entry name" value="METAL-DEPENDENT CARBOXYPEPTIDASE"/>
    <property type="match status" value="1"/>
</dbReference>
<keyword evidence="5 6" id="KW-0482">Metalloprotease</keyword>
<sequence>MSYSMKWNLESIYPSVNSTELEEALSKWEKQIPELGQTIAAWDPEQDKPDYNKMKLILDSLNNLQPEISEAGMFINGTLSADVNNGKAKTLLGRISVLYSELSTVTVPFYKKLALVSDEDWQSLLSLPEFEEFAFNLNEDREDAKKLLSEKEEALLSKLAVDGFQGWEQHYDTLVSKIEISVTDKEGQEQLLSAGQAENRMYNDPNPDVRASLFSKWESAWGNQADLYADTLNHLAGFRLTDYKAHGIDSFLEKPLKASRMKKETLDAMWQAITDNKDPFTSYLSRKAALLGKDKLGWQDVEAPVTVGNSEPKSYTFDEGAAFIIENFRKFSEKMADFAKMAFENRWIEAEDRPGKAPGGYCAELPVSKESRIFMTYSNSPGEVATLAHELGHAFHNHVIFDLPYLKQHFAMNVAETASTFAELVVSDATVKSATSNEDKIALLDTKIQNSLAMFLNIHARFIFESNFYREREKGLVSAERLNELMEEAQKEAYQDSLASYHPSFWASKLHFYISGISFYNFPYTFGYLFSLGIYAQALESGSNFEDQYIALLQDTGSMNTEDLAKKHLNVDLTSTDFWVKGINIIKEDIQTFIELTESYIPE</sequence>
<keyword evidence="4 6" id="KW-0862">Zinc</keyword>
<dbReference type="GO" id="GO:0006508">
    <property type="term" value="P:proteolysis"/>
    <property type="evidence" value="ECO:0007669"/>
    <property type="project" value="UniProtKB-KW"/>
</dbReference>
<keyword evidence="1 6" id="KW-0645">Protease</keyword>
<evidence type="ECO:0000256" key="1">
    <source>
        <dbReference type="ARBA" id="ARBA00022670"/>
    </source>
</evidence>
<evidence type="ECO:0000256" key="4">
    <source>
        <dbReference type="ARBA" id="ARBA00022833"/>
    </source>
</evidence>
<comment type="cofactor">
    <cofactor evidence="6">
        <name>Zn(2+)</name>
        <dbReference type="ChEBI" id="CHEBI:29105"/>
    </cofactor>
    <text evidence="6">Binds 1 zinc ion.</text>
</comment>
<dbReference type="InterPro" id="IPR034006">
    <property type="entry name" value="M3B_PepF_2"/>
</dbReference>
<dbReference type="STRING" id="258723.GCA_900169305_00830"/>
<proteinExistence type="inferred from homology"/>
<dbReference type="PANTHER" id="PTHR34217:SF1">
    <property type="entry name" value="CARBOXYPEPTIDASE 1"/>
    <property type="match status" value="1"/>
</dbReference>
<dbReference type="Pfam" id="PF08439">
    <property type="entry name" value="Peptidase_M3_N"/>
    <property type="match status" value="1"/>
</dbReference>
<dbReference type="EMBL" id="FOSJ01000009">
    <property type="protein sequence ID" value="SFK08537.1"/>
    <property type="molecule type" value="Genomic_DNA"/>
</dbReference>
<dbReference type="InterPro" id="IPR042088">
    <property type="entry name" value="OligoPept_F_C"/>
</dbReference>
<dbReference type="InterPro" id="IPR001333">
    <property type="entry name" value="Peptidase_M32_Taq"/>
</dbReference>
<keyword evidence="2 6" id="KW-0479">Metal-binding</keyword>
<dbReference type="InterPro" id="IPR001567">
    <property type="entry name" value="Pept_M3A_M3B_dom"/>
</dbReference>
<reference evidence="10" key="1">
    <citation type="submission" date="2016-10" db="EMBL/GenBank/DDBJ databases">
        <authorList>
            <person name="Varghese N."/>
            <person name="Submissions S."/>
        </authorList>
    </citation>
    <scope>NUCLEOTIDE SEQUENCE [LARGE SCALE GENOMIC DNA]</scope>
    <source>
        <strain evidence="10">DSM 16108</strain>
    </source>
</reference>
<dbReference type="GO" id="GO:0046872">
    <property type="term" value="F:metal ion binding"/>
    <property type="evidence" value="ECO:0007669"/>
    <property type="project" value="UniProtKB-UniRule"/>
</dbReference>
<dbReference type="InterPro" id="IPR013647">
    <property type="entry name" value="OligopepF_N_dom"/>
</dbReference>
<evidence type="ECO:0000256" key="2">
    <source>
        <dbReference type="ARBA" id="ARBA00022723"/>
    </source>
</evidence>
<evidence type="ECO:0000256" key="6">
    <source>
        <dbReference type="RuleBase" id="RU003435"/>
    </source>
</evidence>
<dbReference type="Gene3D" id="1.20.140.70">
    <property type="entry name" value="Oligopeptidase f, N-terminal domain"/>
    <property type="match status" value="1"/>
</dbReference>
<dbReference type="RefSeq" id="WP_091896337.1">
    <property type="nucleotide sequence ID" value="NZ_FOSJ01000009.1"/>
</dbReference>
<evidence type="ECO:0000313" key="9">
    <source>
        <dbReference type="EMBL" id="SFK08537.1"/>
    </source>
</evidence>
<evidence type="ECO:0000259" key="8">
    <source>
        <dbReference type="Pfam" id="PF08439"/>
    </source>
</evidence>
<feature type="domain" description="Oligopeptidase F N-terminal" evidence="8">
    <location>
        <begin position="115"/>
        <end position="178"/>
    </location>
</feature>
<evidence type="ECO:0000313" key="10">
    <source>
        <dbReference type="Proteomes" id="UP000199589"/>
    </source>
</evidence>
<organism evidence="9 10">
    <name type="scientific">Marinilactibacillus piezotolerans</name>
    <dbReference type="NCBI Taxonomy" id="258723"/>
    <lineage>
        <taxon>Bacteria</taxon>
        <taxon>Bacillati</taxon>
        <taxon>Bacillota</taxon>
        <taxon>Bacilli</taxon>
        <taxon>Lactobacillales</taxon>
        <taxon>Carnobacteriaceae</taxon>
        <taxon>Marinilactibacillus</taxon>
    </lineage>
</organism>
<dbReference type="OrthoDB" id="9769691at2"/>
<dbReference type="Proteomes" id="UP000199589">
    <property type="component" value="Unassembled WGS sequence"/>
</dbReference>
<keyword evidence="3 6" id="KW-0378">Hydrolase</keyword>
<dbReference type="Pfam" id="PF01432">
    <property type="entry name" value="Peptidase_M3"/>
    <property type="match status" value="1"/>
</dbReference>
<dbReference type="SUPFAM" id="SSF55486">
    <property type="entry name" value="Metalloproteases ('zincins'), catalytic domain"/>
    <property type="match status" value="1"/>
</dbReference>
<evidence type="ECO:0000256" key="5">
    <source>
        <dbReference type="ARBA" id="ARBA00023049"/>
    </source>
</evidence>
<feature type="domain" description="Peptidase M3A/M3B catalytic" evidence="7">
    <location>
        <begin position="201"/>
        <end position="583"/>
    </location>
</feature>
<name>A0A1I3WNU5_9LACT</name>
<keyword evidence="10" id="KW-1185">Reference proteome</keyword>
<protein>
    <submittedName>
        <fullName evidence="9">Oligoendopeptidase, pepF/M3 family</fullName>
    </submittedName>
</protein>
<gene>
    <name evidence="9" type="ORF">SAMN04488569_10096</name>
</gene>
<evidence type="ECO:0000256" key="3">
    <source>
        <dbReference type="ARBA" id="ARBA00022801"/>
    </source>
</evidence>
<evidence type="ECO:0000259" key="7">
    <source>
        <dbReference type="Pfam" id="PF01432"/>
    </source>
</evidence>
<accession>A0A1I3WNU5</accession>
<dbReference type="GO" id="GO:0004181">
    <property type="term" value="F:metallocarboxypeptidase activity"/>
    <property type="evidence" value="ECO:0007669"/>
    <property type="project" value="InterPro"/>
</dbReference>
<dbReference type="GO" id="GO:0004222">
    <property type="term" value="F:metalloendopeptidase activity"/>
    <property type="evidence" value="ECO:0007669"/>
    <property type="project" value="InterPro"/>
</dbReference>
<dbReference type="InterPro" id="IPR011977">
    <property type="entry name" value="Pept_M3B_clade3"/>
</dbReference>
<dbReference type="Gene3D" id="1.10.1370.20">
    <property type="entry name" value="Oligoendopeptidase f, C-terminal domain"/>
    <property type="match status" value="1"/>
</dbReference>
<dbReference type="AlphaFoldDB" id="A0A1I3WNU5"/>
<dbReference type="CDD" id="cd09607">
    <property type="entry name" value="M3B_PepF"/>
    <property type="match status" value="1"/>
</dbReference>